<comment type="caution">
    <text evidence="5">The sequence shown here is derived from an EMBL/GenBank/DDBJ whole genome shotgun (WGS) entry which is preliminary data.</text>
</comment>
<accession>A0ABR0WZM6</accession>
<proteinExistence type="inferred from homology"/>
<evidence type="ECO:0000256" key="3">
    <source>
        <dbReference type="RuleBase" id="RU003718"/>
    </source>
</evidence>
<keyword evidence="6" id="KW-1185">Reference proteome</keyword>
<dbReference type="SUPFAM" id="SSF53756">
    <property type="entry name" value="UDP-Glycosyltransferase/glycogen phosphorylase"/>
    <property type="match status" value="1"/>
</dbReference>
<keyword evidence="3" id="KW-0328">Glycosyltransferase</keyword>
<dbReference type="InterPro" id="IPR035595">
    <property type="entry name" value="UDP_glycos_trans_CS"/>
</dbReference>
<protein>
    <recommendedName>
        <fullName evidence="4">Glycosyltransferase</fullName>
        <ecNumber evidence="4">2.4.1.-</ecNumber>
    </recommendedName>
</protein>
<evidence type="ECO:0000256" key="1">
    <source>
        <dbReference type="ARBA" id="ARBA00009995"/>
    </source>
</evidence>
<dbReference type="PANTHER" id="PTHR11926:SF1412">
    <property type="entry name" value="UDP-GLYCOSYLTRANSFERASE 83A1-LIKE"/>
    <property type="match status" value="1"/>
</dbReference>
<dbReference type="Gene3D" id="3.40.50.2000">
    <property type="entry name" value="Glycogen Phosphorylase B"/>
    <property type="match status" value="2"/>
</dbReference>
<keyword evidence="2 3" id="KW-0808">Transferase</keyword>
<dbReference type="PANTHER" id="PTHR11926">
    <property type="entry name" value="GLUCOSYL/GLUCURONOSYL TRANSFERASES"/>
    <property type="match status" value="1"/>
</dbReference>
<dbReference type="PROSITE" id="PS00375">
    <property type="entry name" value="UDPGT"/>
    <property type="match status" value="1"/>
</dbReference>
<organism evidence="5 6">
    <name type="scientific">Rehmannia glutinosa</name>
    <name type="common">Chinese foxglove</name>
    <dbReference type="NCBI Taxonomy" id="99300"/>
    <lineage>
        <taxon>Eukaryota</taxon>
        <taxon>Viridiplantae</taxon>
        <taxon>Streptophyta</taxon>
        <taxon>Embryophyta</taxon>
        <taxon>Tracheophyta</taxon>
        <taxon>Spermatophyta</taxon>
        <taxon>Magnoliopsida</taxon>
        <taxon>eudicotyledons</taxon>
        <taxon>Gunneridae</taxon>
        <taxon>Pentapetalae</taxon>
        <taxon>asterids</taxon>
        <taxon>lamiids</taxon>
        <taxon>Lamiales</taxon>
        <taxon>Orobanchaceae</taxon>
        <taxon>Rehmannieae</taxon>
        <taxon>Rehmannia</taxon>
    </lineage>
</organism>
<dbReference type="Proteomes" id="UP001318860">
    <property type="component" value="Unassembled WGS sequence"/>
</dbReference>
<dbReference type="InterPro" id="IPR002213">
    <property type="entry name" value="UDP_glucos_trans"/>
</dbReference>
<dbReference type="EMBL" id="JABTTQ020000006">
    <property type="protein sequence ID" value="KAK6152619.1"/>
    <property type="molecule type" value="Genomic_DNA"/>
</dbReference>
<reference evidence="5 6" key="1">
    <citation type="journal article" date="2021" name="Comput. Struct. Biotechnol. J.">
        <title>De novo genome assembly of the potent medicinal plant Rehmannia glutinosa using nanopore technology.</title>
        <authorList>
            <person name="Ma L."/>
            <person name="Dong C."/>
            <person name="Song C."/>
            <person name="Wang X."/>
            <person name="Zheng X."/>
            <person name="Niu Y."/>
            <person name="Chen S."/>
            <person name="Feng W."/>
        </authorList>
    </citation>
    <scope>NUCLEOTIDE SEQUENCE [LARGE SCALE GENOMIC DNA]</scope>
    <source>
        <strain evidence="5">DH-2019</strain>
    </source>
</reference>
<sequence length="529" mass="59351">MAKPHHPHVMMVPLPAQGHVIPLLELAQCLAKHGIRITFLNTEIIHDRIVNGSSGEYALDDRIRLVSVPDGLKSEERYIPGKLTEAVYKMMPRKIEELVKEIEVSEEEDDKISCVVYDQGIGIIHEVAKKLGIGSAMFSPAAAAVLVLSLNIPKLIEDGIVDDEGTLLKNETVQFAPAMPIMPPSDFVWNRLQFLPLQKHFFNIMKRNNEPIKYADRLICNSIYDLEPGAFTVAPQILPIGPLLASNRLGNSAGHFWPHDSNCIEWLDQQPPRSVIYAAFGSSTIFNTAQFQELALGLENTNRPFLWVVRPEITSGPENRDVLDRVSSSRGRIISWAPQQKVLSHSSIACFISHCGWNSTVESVSNGVPMLCWPYFADQFINQSYICDIWKIGLKFEQDHGVGIITSEEIKEKIDQLLGDDVFKDRALDLKERISCSAREGGNSYKNFKNFIMQRKNHTGFYMQPTSAMVVDILDFVNILTVLTKTSKAHEIKREGGTTCEQCEIYAEKKPAHIISAMAHVRPGTLQSF</sequence>
<evidence type="ECO:0000256" key="4">
    <source>
        <dbReference type="RuleBase" id="RU362057"/>
    </source>
</evidence>
<dbReference type="EC" id="2.4.1.-" evidence="4"/>
<evidence type="ECO:0000313" key="6">
    <source>
        <dbReference type="Proteomes" id="UP001318860"/>
    </source>
</evidence>
<dbReference type="CDD" id="cd03784">
    <property type="entry name" value="GT1_Gtf-like"/>
    <property type="match status" value="1"/>
</dbReference>
<gene>
    <name evidence="5" type="ORF">DH2020_012258</name>
</gene>
<comment type="similarity">
    <text evidence="1 3">Belongs to the UDP-glycosyltransferase family.</text>
</comment>
<evidence type="ECO:0000313" key="5">
    <source>
        <dbReference type="EMBL" id="KAK6152619.1"/>
    </source>
</evidence>
<evidence type="ECO:0000256" key="2">
    <source>
        <dbReference type="ARBA" id="ARBA00022679"/>
    </source>
</evidence>
<name>A0ABR0WZM6_REHGL</name>
<dbReference type="Pfam" id="PF00201">
    <property type="entry name" value="UDPGT"/>
    <property type="match status" value="1"/>
</dbReference>